<dbReference type="GO" id="GO:0005886">
    <property type="term" value="C:plasma membrane"/>
    <property type="evidence" value="ECO:0007669"/>
    <property type="project" value="UniProtKB-SubCell"/>
</dbReference>
<dbReference type="Proteomes" id="UP000322530">
    <property type="component" value="Unassembled WGS sequence"/>
</dbReference>
<keyword evidence="5 8" id="KW-0573">Peptidoglycan synthesis</keyword>
<evidence type="ECO:0000256" key="6">
    <source>
        <dbReference type="ARBA" id="ARBA00022989"/>
    </source>
</evidence>
<dbReference type="UniPathway" id="UPA00219"/>
<feature type="transmembrane region" description="Helical" evidence="8">
    <location>
        <begin position="160"/>
        <end position="183"/>
    </location>
</feature>
<evidence type="ECO:0000256" key="5">
    <source>
        <dbReference type="ARBA" id="ARBA00022984"/>
    </source>
</evidence>
<evidence type="ECO:0000256" key="4">
    <source>
        <dbReference type="ARBA" id="ARBA00022960"/>
    </source>
</evidence>
<feature type="transmembrane region" description="Helical" evidence="8">
    <location>
        <begin position="475"/>
        <end position="499"/>
    </location>
</feature>
<evidence type="ECO:0000256" key="7">
    <source>
        <dbReference type="ARBA" id="ARBA00023136"/>
    </source>
</evidence>
<feature type="transmembrane region" description="Helical" evidence="8">
    <location>
        <begin position="545"/>
        <end position="569"/>
    </location>
</feature>
<dbReference type="HAMAP" id="MF_02078">
    <property type="entry name" value="MurJ_MviN"/>
    <property type="match status" value="1"/>
</dbReference>
<feature type="transmembrane region" description="Helical" evidence="8">
    <location>
        <begin position="609"/>
        <end position="630"/>
    </location>
</feature>
<dbReference type="CDD" id="cd13123">
    <property type="entry name" value="MATE_MurJ_like"/>
    <property type="match status" value="1"/>
</dbReference>
<sequence>MGMTLGFGQGTEYQYFEVPQPSQPMAQLRQERLQQLREERMRRQQRRIRGGDVTAMFPWKDGKPDTQPPTPQGSVRSGSQEAPMAPFSPSSPPQFSPRISLPGQPIDEAKEIVPVRSSTMRPQGLQLPKREVATGAALQPAAASAQDTGMLQKVRVGRAMSILTIAFVASRVLGILRSSMFAIVFGTSNISDAYLQAFLVPDLIFNIVSGGALSSAFIPVFTNYMVSENDQSKAWRIASSALNLAIAMMTIFAALGIIFARQLVPLYNAGATSAQLDLIASLTRIMLLQSVILGSGVIVTSILNAQQDFKLSAIGSVLYNVGLIGGLLPGLFFYLTGQNNTIFAVYAATWGVVIGALVQVGVQVPGMFKVGMKYTRSFDWKDPGIIQIAKQMGPRIGNSAMVYLSTFVDRDLIMLVVGTAGGGVTQYYQAFQLVLLPYGIFGLSPATAVFPTLAENISKGRFDRVRSTILDTLRSILYTTIPSSIGLIILGLPVIQVLLQHGHYNFESAQSTYFPLAAFSIGLAGLCVVELLTRSFYAMRDTKTPVIVSIAQFIFKIALSLILVNAAVWGTRWGLAGLAFSTSAANILEAVVLFWLLDQRIGDMQPKALLVFIGRVLLASLVMAVAVFVVREVLDFVLNTTNRQSTGVLGTIEVIIKLGIEVFVALFVYIRVSRRIGVQELGSFKRILDRLKLSWI</sequence>
<dbReference type="Pfam" id="PF03023">
    <property type="entry name" value="MurJ"/>
    <property type="match status" value="1"/>
</dbReference>
<dbReference type="GO" id="GO:0034204">
    <property type="term" value="P:lipid translocation"/>
    <property type="evidence" value="ECO:0007669"/>
    <property type="project" value="TreeGrafter"/>
</dbReference>
<comment type="pathway">
    <text evidence="8">Cell wall biogenesis; peptidoglycan biosynthesis.</text>
</comment>
<reference evidence="10 11" key="1">
    <citation type="submission" date="2019-01" db="EMBL/GenBank/DDBJ databases">
        <title>Draft genome sequence of Dictyobacter sp. Uno17.</title>
        <authorList>
            <person name="Wang C.M."/>
            <person name="Zheng Y."/>
            <person name="Sakai Y."/>
            <person name="Abe K."/>
            <person name="Yokota A."/>
            <person name="Yabe S."/>
        </authorList>
    </citation>
    <scope>NUCLEOTIDE SEQUENCE [LARGE SCALE GENOMIC DNA]</scope>
    <source>
        <strain evidence="10 11">Uno17</strain>
    </source>
</reference>
<proteinExistence type="inferred from homology"/>
<dbReference type="InterPro" id="IPR051050">
    <property type="entry name" value="Lipid_II_flippase_MurJ/MviN"/>
</dbReference>
<keyword evidence="4 8" id="KW-0133">Cell shape</keyword>
<dbReference type="AlphaFoldDB" id="A0A5A5T7K7"/>
<evidence type="ECO:0000256" key="2">
    <source>
        <dbReference type="ARBA" id="ARBA00022475"/>
    </source>
</evidence>
<feature type="transmembrane region" description="Helical" evidence="8">
    <location>
        <begin position="242"/>
        <end position="264"/>
    </location>
</feature>
<keyword evidence="7 8" id="KW-0472">Membrane</keyword>
<comment type="function">
    <text evidence="8">Involved in peptidoglycan biosynthesis. Transports lipid-linked peptidoglycan precursors from the inner to the outer leaflet of the cytoplasmic membrane.</text>
</comment>
<feature type="transmembrane region" description="Helical" evidence="8">
    <location>
        <begin position="575"/>
        <end position="597"/>
    </location>
</feature>
<evidence type="ECO:0000256" key="8">
    <source>
        <dbReference type="HAMAP-Rule" id="MF_02078"/>
    </source>
</evidence>
<keyword evidence="3 8" id="KW-0812">Transmembrane</keyword>
<dbReference type="NCBIfam" id="TIGR01695">
    <property type="entry name" value="murJ_mviN"/>
    <property type="match status" value="1"/>
</dbReference>
<dbReference type="InterPro" id="IPR004268">
    <property type="entry name" value="MurJ"/>
</dbReference>
<feature type="region of interest" description="Disordered" evidence="9">
    <location>
        <begin position="37"/>
        <end position="103"/>
    </location>
</feature>
<feature type="transmembrane region" description="Helical" evidence="8">
    <location>
        <begin position="341"/>
        <end position="362"/>
    </location>
</feature>
<dbReference type="GO" id="GO:0008360">
    <property type="term" value="P:regulation of cell shape"/>
    <property type="evidence" value="ECO:0007669"/>
    <property type="project" value="UniProtKB-KW"/>
</dbReference>
<keyword evidence="11" id="KW-1185">Reference proteome</keyword>
<gene>
    <name evidence="8" type="primary">murJ</name>
    <name evidence="10" type="ORF">KDI_09320</name>
</gene>
<dbReference type="GO" id="GO:0015648">
    <property type="term" value="F:lipid-linked peptidoglycan transporter activity"/>
    <property type="evidence" value="ECO:0007669"/>
    <property type="project" value="UniProtKB-UniRule"/>
</dbReference>
<dbReference type="GO" id="GO:0009252">
    <property type="term" value="P:peptidoglycan biosynthetic process"/>
    <property type="evidence" value="ECO:0007669"/>
    <property type="project" value="UniProtKB-UniRule"/>
</dbReference>
<name>A0A5A5T7K7_9CHLR</name>
<feature type="transmembrane region" description="Helical" evidence="8">
    <location>
        <begin position="650"/>
        <end position="670"/>
    </location>
</feature>
<feature type="transmembrane region" description="Helical" evidence="8">
    <location>
        <begin position="511"/>
        <end position="533"/>
    </location>
</feature>
<protein>
    <recommendedName>
        <fullName evidence="8">Probable lipid II flippase MurJ</fullName>
    </recommendedName>
</protein>
<dbReference type="EMBL" id="BIXY01000009">
    <property type="protein sequence ID" value="GCF07368.1"/>
    <property type="molecule type" value="Genomic_DNA"/>
</dbReference>
<evidence type="ECO:0000313" key="10">
    <source>
        <dbReference type="EMBL" id="GCF07368.1"/>
    </source>
</evidence>
<evidence type="ECO:0000256" key="9">
    <source>
        <dbReference type="SAM" id="MobiDB-lite"/>
    </source>
</evidence>
<dbReference type="GO" id="GO:0071555">
    <property type="term" value="P:cell wall organization"/>
    <property type="evidence" value="ECO:0007669"/>
    <property type="project" value="UniProtKB-KW"/>
</dbReference>
<organism evidence="10 11">
    <name type="scientific">Dictyobacter arantiisoli</name>
    <dbReference type="NCBI Taxonomy" id="2014874"/>
    <lineage>
        <taxon>Bacteria</taxon>
        <taxon>Bacillati</taxon>
        <taxon>Chloroflexota</taxon>
        <taxon>Ktedonobacteria</taxon>
        <taxon>Ktedonobacterales</taxon>
        <taxon>Dictyobacteraceae</taxon>
        <taxon>Dictyobacter</taxon>
    </lineage>
</organism>
<evidence type="ECO:0000256" key="3">
    <source>
        <dbReference type="ARBA" id="ARBA00022692"/>
    </source>
</evidence>
<keyword evidence="8" id="KW-0961">Cell wall biogenesis/degradation</keyword>
<evidence type="ECO:0000256" key="1">
    <source>
        <dbReference type="ARBA" id="ARBA00004651"/>
    </source>
</evidence>
<feature type="transmembrane region" description="Helical" evidence="8">
    <location>
        <begin position="317"/>
        <end position="335"/>
    </location>
</feature>
<keyword evidence="2 8" id="KW-1003">Cell membrane</keyword>
<evidence type="ECO:0000313" key="11">
    <source>
        <dbReference type="Proteomes" id="UP000322530"/>
    </source>
</evidence>
<comment type="caution">
    <text evidence="10">The sequence shown here is derived from an EMBL/GenBank/DDBJ whole genome shotgun (WGS) entry which is preliminary data.</text>
</comment>
<keyword evidence="8" id="KW-0813">Transport</keyword>
<feature type="transmembrane region" description="Helical" evidence="8">
    <location>
        <begin position="435"/>
        <end position="454"/>
    </location>
</feature>
<feature type="transmembrane region" description="Helical" evidence="8">
    <location>
        <begin position="203"/>
        <end position="221"/>
    </location>
</feature>
<dbReference type="PRINTS" id="PR01806">
    <property type="entry name" value="VIRFACTRMVIN"/>
</dbReference>
<comment type="subcellular location">
    <subcellularLocation>
        <location evidence="1 8">Cell membrane</location>
        <topology evidence="1 8">Multi-pass membrane protein</topology>
    </subcellularLocation>
</comment>
<accession>A0A5A5T7K7</accession>
<keyword evidence="6 8" id="KW-1133">Transmembrane helix</keyword>
<dbReference type="PANTHER" id="PTHR47019">
    <property type="entry name" value="LIPID II FLIPPASE MURJ"/>
    <property type="match status" value="1"/>
</dbReference>
<dbReference type="PANTHER" id="PTHR47019:SF1">
    <property type="entry name" value="LIPID II FLIPPASE MURJ"/>
    <property type="match status" value="1"/>
</dbReference>
<comment type="similarity">
    <text evidence="8">Belongs to the MurJ/MviN family.</text>
</comment>